<keyword evidence="5" id="KW-0378">Hydrolase</keyword>
<dbReference type="GO" id="GO:0006516">
    <property type="term" value="P:glycoprotein catabolic process"/>
    <property type="evidence" value="ECO:0007669"/>
    <property type="project" value="TreeGrafter"/>
</dbReference>
<evidence type="ECO:0000259" key="4">
    <source>
        <dbReference type="Pfam" id="PF17678"/>
    </source>
</evidence>
<dbReference type="EMBL" id="PYWC01000064">
    <property type="protein sequence ID" value="PWW74247.1"/>
    <property type="molecule type" value="Genomic_DNA"/>
</dbReference>
<gene>
    <name evidence="5" type="ORF">C7212DRAFT_358957</name>
</gene>
<dbReference type="GO" id="GO:0005634">
    <property type="term" value="C:nucleus"/>
    <property type="evidence" value="ECO:0007669"/>
    <property type="project" value="TreeGrafter"/>
</dbReference>
<evidence type="ECO:0000256" key="1">
    <source>
        <dbReference type="SAM" id="MobiDB-lite"/>
    </source>
</evidence>
<protein>
    <submittedName>
        <fullName evidence="5">Glycoside Hydrolase Family 92 protein</fullName>
    </submittedName>
</protein>
<dbReference type="GO" id="GO:0030246">
    <property type="term" value="F:carbohydrate binding"/>
    <property type="evidence" value="ECO:0007669"/>
    <property type="project" value="InterPro"/>
</dbReference>
<dbReference type="InterPro" id="IPR012939">
    <property type="entry name" value="Glyco_hydro_92"/>
</dbReference>
<feature type="region of interest" description="Disordered" evidence="1">
    <location>
        <begin position="64"/>
        <end position="94"/>
    </location>
</feature>
<dbReference type="AlphaFoldDB" id="A0A317SKG7"/>
<dbReference type="FunFam" id="1.20.1050.60:FF:000002">
    <property type="entry name" value="Glycosyl hydrolase family 92"/>
    <property type="match status" value="1"/>
</dbReference>
<dbReference type="PANTHER" id="PTHR12143">
    <property type="entry name" value="PEPTIDE N-GLYCANASE PNGASE -RELATED"/>
    <property type="match status" value="1"/>
</dbReference>
<keyword evidence="2" id="KW-1133">Transmembrane helix</keyword>
<dbReference type="GO" id="GO:0005975">
    <property type="term" value="P:carbohydrate metabolic process"/>
    <property type="evidence" value="ECO:0007669"/>
    <property type="project" value="InterPro"/>
</dbReference>
<dbReference type="NCBIfam" id="TIGR01180">
    <property type="entry name" value="aman2_put"/>
    <property type="match status" value="1"/>
</dbReference>
<feature type="domain" description="Glycosyl hydrolase family 92" evidence="3">
    <location>
        <begin position="361"/>
        <end position="841"/>
    </location>
</feature>
<sequence length="858" mass="94232">MGDVPPGEKGASPLWSKFYASEWAFYNKDTGKLKKRWIAIMVAVGVLLTTTLITSVVVHSYGLMDKRPRSPHPGDRGPPDNDSDGSQDRGGTPKPFVAKLAHLVQPFMGVEEGGNMFPGVCMPYGVVKLGIDMLPPPGAGDAYSGYHPQGRVKGFSMMHESGIGGAPKYGVVSQYPVTGALDNPLADHSVARAAPDEAALGWYKASLEGGITVELAASHHAGIIKHTFPGAATNTSAAGNHVIVDVSHYLQSFRGQGIGQNYIEGGIKVNSNGYEGYGVYNGGWNLGEDWKIYFCGKFRTVPVQVRTFSGTGQVLESYGGASGVLGTKRVGAVFSFGASQNTTDPLVVESNIGISFMSALKACEFIRSEIPAKQPFGTLVNSTKQVWEEEVLSTVSTTETDNTKLKLLYSAIYGMYIIPSNRTGENPEWESSEPYYDDTFTFWDLFRSHAPLMHIIQPKRYEEYIRSTIDIWRHDGYMPDGRSSNFNGRVQGGSNVDNVLADAYVKGVRGRINWEDGFRAMLRNAEITPENNNDDMAPDSSTKEGRGALPDWLARGYITTKYSRSVSRASEYALNDFALSQVAKGLGKTAEYNKYLGRSRNWRNQWDNSSVAFGGEFTGFLSPRDINGSFPTPPQDPLSCGGCYWRDAYYQALPFEYSFGAHHDMETLIKYMGGEEKFVARLKKMFEPGQNPTGSPRFGRTLFNPGNEPSFATPYLFNYAGRQDLTVEKSRYIAKTYYNTGPRGPPGNSDAGAMQSWLIWNMLGLYPITGTTTFLIASPWFSDLTLTLGDPSKTVKITSTGGGETDFFAQSVKLNGNNWIKNWLSWGDLFEKGGTLEFVLGAQRTKWDTGERPPSFAT</sequence>
<dbReference type="OrthoDB" id="449263at2759"/>
<dbReference type="InterPro" id="IPR041371">
    <property type="entry name" value="GH92_N"/>
</dbReference>
<evidence type="ECO:0000313" key="5">
    <source>
        <dbReference type="EMBL" id="PWW74247.1"/>
    </source>
</evidence>
<feature type="compositionally biased region" description="Basic and acidic residues" evidence="1">
    <location>
        <begin position="64"/>
        <end position="79"/>
    </location>
</feature>
<dbReference type="InterPro" id="IPR050883">
    <property type="entry name" value="PNGase"/>
</dbReference>
<dbReference type="InterPro" id="IPR005887">
    <property type="entry name" value="GH92_a_mannosidase_put"/>
</dbReference>
<dbReference type="InterPro" id="IPR014718">
    <property type="entry name" value="GH-type_carb-bd"/>
</dbReference>
<keyword evidence="2" id="KW-0812">Transmembrane</keyword>
<keyword evidence="6" id="KW-1185">Reference proteome</keyword>
<accession>A0A317SKG7</accession>
<keyword evidence="2" id="KW-0472">Membrane</keyword>
<dbReference type="GO" id="GO:0000224">
    <property type="term" value="F:peptide-N4-(N-acetyl-beta-glucosaminyl)asparagine amidase activity"/>
    <property type="evidence" value="ECO:0007669"/>
    <property type="project" value="TreeGrafter"/>
</dbReference>
<dbReference type="Gene3D" id="1.20.1050.60">
    <property type="entry name" value="alpha-1,2-mannosidase"/>
    <property type="match status" value="1"/>
</dbReference>
<dbReference type="GO" id="GO:0005829">
    <property type="term" value="C:cytosol"/>
    <property type="evidence" value="ECO:0007669"/>
    <property type="project" value="TreeGrafter"/>
</dbReference>
<reference evidence="5 6" key="1">
    <citation type="submission" date="2018-03" db="EMBL/GenBank/DDBJ databases">
        <title>Genomes of Pezizomycetes fungi and the evolution of truffles.</title>
        <authorList>
            <person name="Murat C."/>
            <person name="Payen T."/>
            <person name="Noel B."/>
            <person name="Kuo A."/>
            <person name="Martin F.M."/>
        </authorList>
    </citation>
    <scope>NUCLEOTIDE SEQUENCE [LARGE SCALE GENOMIC DNA]</scope>
    <source>
        <strain evidence="5">091103-1</strain>
    </source>
</reference>
<dbReference type="InterPro" id="IPR008928">
    <property type="entry name" value="6-hairpin_glycosidase_sf"/>
</dbReference>
<organism evidence="5 6">
    <name type="scientific">Tuber magnatum</name>
    <name type="common">white Piedmont truffle</name>
    <dbReference type="NCBI Taxonomy" id="42249"/>
    <lineage>
        <taxon>Eukaryota</taxon>
        <taxon>Fungi</taxon>
        <taxon>Dikarya</taxon>
        <taxon>Ascomycota</taxon>
        <taxon>Pezizomycotina</taxon>
        <taxon>Pezizomycetes</taxon>
        <taxon>Pezizales</taxon>
        <taxon>Tuberaceae</taxon>
        <taxon>Tuber</taxon>
    </lineage>
</organism>
<dbReference type="Pfam" id="PF17678">
    <property type="entry name" value="Glyco_hydro_92N"/>
    <property type="match status" value="1"/>
</dbReference>
<name>A0A317SKG7_9PEZI</name>
<feature type="domain" description="Glycosyl hydrolase family 92 N-terminal" evidence="4">
    <location>
        <begin position="103"/>
        <end position="355"/>
    </location>
</feature>
<dbReference type="PANTHER" id="PTHR12143:SF38">
    <property type="entry name" value="ALPHA-1,2-MANNOSIDASE FAMILY PROTEIN (AFU_ORTHOLOGUE AFUA_5G10520)"/>
    <property type="match status" value="1"/>
</dbReference>
<dbReference type="Gene3D" id="3.30.2080.10">
    <property type="entry name" value="GH92 mannosidase domain"/>
    <property type="match status" value="1"/>
</dbReference>
<dbReference type="FunFam" id="3.30.2080.10:FF:000001">
    <property type="entry name" value="Alpha-1,2-mannosidase subfamily"/>
    <property type="match status" value="1"/>
</dbReference>
<evidence type="ECO:0000256" key="2">
    <source>
        <dbReference type="SAM" id="Phobius"/>
    </source>
</evidence>
<dbReference type="Pfam" id="PF07971">
    <property type="entry name" value="Glyco_hydro_92"/>
    <property type="match status" value="1"/>
</dbReference>
<evidence type="ECO:0000259" key="3">
    <source>
        <dbReference type="Pfam" id="PF07971"/>
    </source>
</evidence>
<comment type="caution">
    <text evidence="5">The sequence shown here is derived from an EMBL/GenBank/DDBJ whole genome shotgun (WGS) entry which is preliminary data.</text>
</comment>
<dbReference type="Gene3D" id="2.70.98.10">
    <property type="match status" value="1"/>
</dbReference>
<dbReference type="STRING" id="42249.A0A317SKG7"/>
<dbReference type="SUPFAM" id="SSF48208">
    <property type="entry name" value="Six-hairpin glycosidases"/>
    <property type="match status" value="1"/>
</dbReference>
<feature type="transmembrane region" description="Helical" evidence="2">
    <location>
        <begin position="37"/>
        <end position="61"/>
    </location>
</feature>
<dbReference type="Proteomes" id="UP000246991">
    <property type="component" value="Unassembled WGS sequence"/>
</dbReference>
<evidence type="ECO:0000313" key="6">
    <source>
        <dbReference type="Proteomes" id="UP000246991"/>
    </source>
</evidence>
<dbReference type="Gene3D" id="1.20.1610.10">
    <property type="entry name" value="alpha-1,2-mannosidases domains"/>
    <property type="match status" value="1"/>
</dbReference>
<proteinExistence type="predicted"/>